<dbReference type="Proteomes" id="UP001176961">
    <property type="component" value="Unassembled WGS sequence"/>
</dbReference>
<protein>
    <recommendedName>
        <fullName evidence="5">SCP domain-containing protein</fullName>
    </recommendedName>
</protein>
<dbReference type="InterPro" id="IPR035940">
    <property type="entry name" value="CAP_sf"/>
</dbReference>
<feature type="signal peptide" evidence="2">
    <location>
        <begin position="1"/>
        <end position="20"/>
    </location>
</feature>
<proteinExistence type="predicted"/>
<sequence length="341" mass="38117">MCRLYFFIGTAFSLLATCIGVSKCPNGTFEEENATALVNIINGARRKLGDGLQTTVNGTLLPPAKNMNVLQWDCEMEEKLIEMTPKACNDFDYEGNFFWFTYDTESFENFFAYIKECLAKVENKAPTNITSEAVYFYDENCDDWYELWEYSHLIRPSTRNFACIRVDGQCVAYGANKLLFFCGTEQERLKNGDIFYEIAKATTSTAETSMILKSSTTSSATASSVTISSVTTSSTAGLNITRCATPTMTPICPTVPPRRVKKEATAPAKNHLVKKLDALEKEKGITESPRREAKAAHFKSFLMKKAALAKRRGKTHRKQLRNTPMTLTAHRKHAAKTTTGN</sequence>
<comment type="caution">
    <text evidence="3">The sequence shown here is derived from an EMBL/GenBank/DDBJ whole genome shotgun (WGS) entry which is preliminary data.</text>
</comment>
<gene>
    <name evidence="3" type="ORF">CYNAS_LOCUS979</name>
</gene>
<keyword evidence="2" id="KW-0732">Signal</keyword>
<reference evidence="3" key="1">
    <citation type="submission" date="2023-07" db="EMBL/GenBank/DDBJ databases">
        <authorList>
            <consortium name="CYATHOMIX"/>
        </authorList>
    </citation>
    <scope>NUCLEOTIDE SEQUENCE</scope>
    <source>
        <strain evidence="3">N/A</strain>
    </source>
</reference>
<evidence type="ECO:0000256" key="1">
    <source>
        <dbReference type="SAM" id="MobiDB-lite"/>
    </source>
</evidence>
<organism evidence="3 4">
    <name type="scientific">Cylicocyclus nassatus</name>
    <name type="common">Nematode worm</name>
    <dbReference type="NCBI Taxonomy" id="53992"/>
    <lineage>
        <taxon>Eukaryota</taxon>
        <taxon>Metazoa</taxon>
        <taxon>Ecdysozoa</taxon>
        <taxon>Nematoda</taxon>
        <taxon>Chromadorea</taxon>
        <taxon>Rhabditida</taxon>
        <taxon>Rhabditina</taxon>
        <taxon>Rhabditomorpha</taxon>
        <taxon>Strongyloidea</taxon>
        <taxon>Strongylidae</taxon>
        <taxon>Cylicocyclus</taxon>
    </lineage>
</organism>
<feature type="region of interest" description="Disordered" evidence="1">
    <location>
        <begin position="309"/>
        <end position="341"/>
    </location>
</feature>
<name>A0AA36GHU3_CYLNA</name>
<evidence type="ECO:0008006" key="5">
    <source>
        <dbReference type="Google" id="ProtNLM"/>
    </source>
</evidence>
<dbReference type="SUPFAM" id="SSF55797">
    <property type="entry name" value="PR-1-like"/>
    <property type="match status" value="1"/>
</dbReference>
<evidence type="ECO:0000313" key="3">
    <source>
        <dbReference type="EMBL" id="CAJ0588996.1"/>
    </source>
</evidence>
<evidence type="ECO:0000313" key="4">
    <source>
        <dbReference type="Proteomes" id="UP001176961"/>
    </source>
</evidence>
<feature type="compositionally biased region" description="Basic residues" evidence="1">
    <location>
        <begin position="309"/>
        <end position="320"/>
    </location>
</feature>
<dbReference type="AlphaFoldDB" id="A0AA36GHU3"/>
<dbReference type="EMBL" id="CATQJL010000001">
    <property type="protein sequence ID" value="CAJ0588996.1"/>
    <property type="molecule type" value="Genomic_DNA"/>
</dbReference>
<dbReference type="Gene3D" id="3.40.33.10">
    <property type="entry name" value="CAP"/>
    <property type="match status" value="1"/>
</dbReference>
<accession>A0AA36GHU3</accession>
<evidence type="ECO:0000256" key="2">
    <source>
        <dbReference type="SAM" id="SignalP"/>
    </source>
</evidence>
<feature type="chain" id="PRO_5041220073" description="SCP domain-containing protein" evidence="2">
    <location>
        <begin position="21"/>
        <end position="341"/>
    </location>
</feature>
<keyword evidence="4" id="KW-1185">Reference proteome</keyword>